<sequence>MVKMKGSSIAQFGSKQGKYCDIYLFMLVLTFDRSPCSHWLGSTTGPPWKHTKVVLNPIFEIWQEYALFRIHSGPSDALLSAQSDSSNKFQLHSINKYIEKANIFFEVVCWWEKPLRFGDTHL</sequence>
<evidence type="ECO:0000313" key="2">
    <source>
        <dbReference type="Proteomes" id="UP001497623"/>
    </source>
</evidence>
<protein>
    <submittedName>
        <fullName evidence="1">Uncharacterized protein</fullName>
    </submittedName>
</protein>
<proteinExistence type="predicted"/>
<evidence type="ECO:0000313" key="1">
    <source>
        <dbReference type="EMBL" id="CAL4113992.1"/>
    </source>
</evidence>
<reference evidence="1 2" key="1">
    <citation type="submission" date="2024-05" db="EMBL/GenBank/DDBJ databases">
        <authorList>
            <person name="Wallberg A."/>
        </authorList>
    </citation>
    <scope>NUCLEOTIDE SEQUENCE [LARGE SCALE GENOMIC DNA]</scope>
</reference>
<comment type="caution">
    <text evidence="1">The sequence shown here is derived from an EMBL/GenBank/DDBJ whole genome shotgun (WGS) entry which is preliminary data.</text>
</comment>
<gene>
    <name evidence="1" type="ORF">MNOR_LOCUS20241</name>
</gene>
<name>A0AAV2R318_MEGNR</name>
<dbReference type="EMBL" id="CAXKWB010015504">
    <property type="protein sequence ID" value="CAL4113992.1"/>
    <property type="molecule type" value="Genomic_DNA"/>
</dbReference>
<keyword evidence="2" id="KW-1185">Reference proteome</keyword>
<dbReference type="Proteomes" id="UP001497623">
    <property type="component" value="Unassembled WGS sequence"/>
</dbReference>
<accession>A0AAV2R318</accession>
<dbReference type="AlphaFoldDB" id="A0AAV2R318"/>
<organism evidence="1 2">
    <name type="scientific">Meganyctiphanes norvegica</name>
    <name type="common">Northern krill</name>
    <name type="synonym">Thysanopoda norvegica</name>
    <dbReference type="NCBI Taxonomy" id="48144"/>
    <lineage>
        <taxon>Eukaryota</taxon>
        <taxon>Metazoa</taxon>
        <taxon>Ecdysozoa</taxon>
        <taxon>Arthropoda</taxon>
        <taxon>Crustacea</taxon>
        <taxon>Multicrustacea</taxon>
        <taxon>Malacostraca</taxon>
        <taxon>Eumalacostraca</taxon>
        <taxon>Eucarida</taxon>
        <taxon>Euphausiacea</taxon>
        <taxon>Euphausiidae</taxon>
        <taxon>Meganyctiphanes</taxon>
    </lineage>
</organism>